<dbReference type="InterPro" id="IPR032675">
    <property type="entry name" value="LRR_dom_sf"/>
</dbReference>
<dbReference type="CDD" id="cd22160">
    <property type="entry name" value="F-box_AtFBL13-like"/>
    <property type="match status" value="1"/>
</dbReference>
<keyword evidence="3" id="KW-1185">Reference proteome</keyword>
<dbReference type="Gene3D" id="3.80.10.10">
    <property type="entry name" value="Ribonuclease Inhibitor"/>
    <property type="match status" value="1"/>
</dbReference>
<evidence type="ECO:0000313" key="3">
    <source>
        <dbReference type="Proteomes" id="UP000631114"/>
    </source>
</evidence>
<evidence type="ECO:0000313" key="2">
    <source>
        <dbReference type="EMBL" id="KAF9590519.1"/>
    </source>
</evidence>
<dbReference type="Pfam" id="PF00646">
    <property type="entry name" value="F-box"/>
    <property type="match status" value="1"/>
</dbReference>
<dbReference type="InterPro" id="IPR036047">
    <property type="entry name" value="F-box-like_dom_sf"/>
</dbReference>
<dbReference type="PANTHER" id="PTHR31900">
    <property type="entry name" value="F-BOX/RNI SUPERFAMILY PROTEIN-RELATED"/>
    <property type="match status" value="1"/>
</dbReference>
<dbReference type="EMBL" id="JADFTS010000009">
    <property type="protein sequence ID" value="KAF9590519.1"/>
    <property type="molecule type" value="Genomic_DNA"/>
</dbReference>
<proteinExistence type="predicted"/>
<gene>
    <name evidence="2" type="ORF">IFM89_035728</name>
</gene>
<evidence type="ECO:0000259" key="1">
    <source>
        <dbReference type="PROSITE" id="PS50181"/>
    </source>
</evidence>
<sequence length="455" mass="51506">MGMDETGSTSSFKTLKLFGGQSCAEGEDRISSLPDEILHLIFSFMPTVDAVRSCVLSTRWKYLWTSIPYLDFSNRKRTPKDSFLNFVDRVLSGHDASEIQKFCLQYEGVYNVTRINEWISTVMRHKLQELDLDIRGEESFTFRHCLSHFESLTILKVKFKSVLPIPASFLSSSLRIVRFVDVCFSSDQLGQQVSFNLPVVEEFLLSSCFWPKIRIVKIYAPSLKKLVLVDWDYDGDPNFETEIKVEAKSLSRLSFVNDLAYDYSLSIPSVAFASVHVGIVVHPDNCRLLKFLANIYTVKALRLGSDTIQTLSRADIFADLQMFSNLTKLEVLVNGQGGFSGKKLLILLACMPNVESLDIVDDLQILDDAYFPGWTHEKVSECFLSHLKSVKLERFVGSENVLCLLGFLLKNAGSLEKMTVISSSKLSTYPKKQMEVSKQLLMLPRDSKCCVIDFS</sequence>
<dbReference type="SMART" id="SM00256">
    <property type="entry name" value="FBOX"/>
    <property type="match status" value="1"/>
</dbReference>
<dbReference type="PROSITE" id="PS50181">
    <property type="entry name" value="FBOX"/>
    <property type="match status" value="1"/>
</dbReference>
<accession>A0A835GZW9</accession>
<dbReference type="Proteomes" id="UP000631114">
    <property type="component" value="Unassembled WGS sequence"/>
</dbReference>
<dbReference type="AlphaFoldDB" id="A0A835GZW9"/>
<dbReference type="InterPro" id="IPR006566">
    <property type="entry name" value="FBD"/>
</dbReference>
<comment type="caution">
    <text evidence="2">The sequence shown here is derived from an EMBL/GenBank/DDBJ whole genome shotgun (WGS) entry which is preliminary data.</text>
</comment>
<dbReference type="PANTHER" id="PTHR31900:SF30">
    <property type="entry name" value="SUPERFAMILY PROTEIN, PUTATIVE-RELATED"/>
    <property type="match status" value="1"/>
</dbReference>
<dbReference type="SMART" id="SM00579">
    <property type="entry name" value="FBD"/>
    <property type="match status" value="1"/>
</dbReference>
<dbReference type="OrthoDB" id="612216at2759"/>
<name>A0A835GZW9_9MAGN</name>
<dbReference type="InterPro" id="IPR053781">
    <property type="entry name" value="F-box_AtFBL13-like"/>
</dbReference>
<dbReference type="SUPFAM" id="SSF52047">
    <property type="entry name" value="RNI-like"/>
    <property type="match status" value="1"/>
</dbReference>
<protein>
    <recommendedName>
        <fullName evidence="1">F-box domain-containing protein</fullName>
    </recommendedName>
</protein>
<dbReference type="Pfam" id="PF08387">
    <property type="entry name" value="FBD"/>
    <property type="match status" value="1"/>
</dbReference>
<feature type="domain" description="F-box" evidence="1">
    <location>
        <begin position="27"/>
        <end position="75"/>
    </location>
</feature>
<organism evidence="2 3">
    <name type="scientific">Coptis chinensis</name>
    <dbReference type="NCBI Taxonomy" id="261450"/>
    <lineage>
        <taxon>Eukaryota</taxon>
        <taxon>Viridiplantae</taxon>
        <taxon>Streptophyta</taxon>
        <taxon>Embryophyta</taxon>
        <taxon>Tracheophyta</taxon>
        <taxon>Spermatophyta</taxon>
        <taxon>Magnoliopsida</taxon>
        <taxon>Ranunculales</taxon>
        <taxon>Ranunculaceae</taxon>
        <taxon>Coptidoideae</taxon>
        <taxon>Coptis</taxon>
    </lineage>
</organism>
<dbReference type="SUPFAM" id="SSF81383">
    <property type="entry name" value="F-box domain"/>
    <property type="match status" value="1"/>
</dbReference>
<dbReference type="InterPro" id="IPR001810">
    <property type="entry name" value="F-box_dom"/>
</dbReference>
<dbReference type="InterPro" id="IPR050232">
    <property type="entry name" value="FBL13/AtMIF1-like"/>
</dbReference>
<reference evidence="2 3" key="1">
    <citation type="submission" date="2020-10" db="EMBL/GenBank/DDBJ databases">
        <title>The Coptis chinensis genome and diversification of protoberbering-type alkaloids.</title>
        <authorList>
            <person name="Wang B."/>
            <person name="Shu S."/>
            <person name="Song C."/>
            <person name="Liu Y."/>
        </authorList>
    </citation>
    <scope>NUCLEOTIDE SEQUENCE [LARGE SCALE GENOMIC DNA]</scope>
    <source>
        <strain evidence="2">HL-2020</strain>
        <tissue evidence="2">Leaf</tissue>
    </source>
</reference>
<dbReference type="Gene3D" id="1.20.1280.50">
    <property type="match status" value="1"/>
</dbReference>